<dbReference type="InterPro" id="IPR044839">
    <property type="entry name" value="NDR1-like"/>
</dbReference>
<dbReference type="Pfam" id="PF03168">
    <property type="entry name" value="LEA_2"/>
    <property type="match status" value="1"/>
</dbReference>
<name>A0A7J6I5D4_CANSA</name>
<dbReference type="InterPro" id="IPR004864">
    <property type="entry name" value="LEA_2"/>
</dbReference>
<accession>A0A7J6I5D4</accession>
<evidence type="ECO:0000313" key="8">
    <source>
        <dbReference type="EMBL" id="KAF4402802.1"/>
    </source>
</evidence>
<feature type="region of interest" description="Disordered" evidence="5">
    <location>
        <begin position="1"/>
        <end position="27"/>
    </location>
</feature>
<accession>A0A803QMX1</accession>
<dbReference type="GO" id="GO:0098542">
    <property type="term" value="P:defense response to other organism"/>
    <property type="evidence" value="ECO:0007669"/>
    <property type="project" value="InterPro"/>
</dbReference>
<evidence type="ECO:0000256" key="2">
    <source>
        <dbReference type="ARBA" id="ARBA00022692"/>
    </source>
</evidence>
<dbReference type="PANTHER" id="PTHR31415">
    <property type="entry name" value="OS05G0367900 PROTEIN"/>
    <property type="match status" value="1"/>
</dbReference>
<keyword evidence="9" id="KW-1185">Reference proteome</keyword>
<comment type="caution">
    <text evidence="8">The sequence shown here is derived from an EMBL/GenBank/DDBJ whole genome shotgun (WGS) entry which is preliminary data.</text>
</comment>
<gene>
    <name evidence="8" type="ORF">G4B88_010254</name>
</gene>
<keyword evidence="3 6" id="KW-1133">Transmembrane helix</keyword>
<dbReference type="OrthoDB" id="1889094at2759"/>
<evidence type="ECO:0000256" key="3">
    <source>
        <dbReference type="ARBA" id="ARBA00022989"/>
    </source>
</evidence>
<dbReference type="GO" id="GO:0005886">
    <property type="term" value="C:plasma membrane"/>
    <property type="evidence" value="ECO:0007669"/>
    <property type="project" value="TreeGrafter"/>
</dbReference>
<evidence type="ECO:0000256" key="5">
    <source>
        <dbReference type="SAM" id="MobiDB-lite"/>
    </source>
</evidence>
<evidence type="ECO:0000259" key="7">
    <source>
        <dbReference type="Pfam" id="PF03168"/>
    </source>
</evidence>
<evidence type="ECO:0000313" key="9">
    <source>
        <dbReference type="Proteomes" id="UP000583929"/>
    </source>
</evidence>
<organism evidence="8 9">
    <name type="scientific">Cannabis sativa</name>
    <name type="common">Hemp</name>
    <name type="synonym">Marijuana</name>
    <dbReference type="NCBI Taxonomy" id="3483"/>
    <lineage>
        <taxon>Eukaryota</taxon>
        <taxon>Viridiplantae</taxon>
        <taxon>Streptophyta</taxon>
        <taxon>Embryophyta</taxon>
        <taxon>Tracheophyta</taxon>
        <taxon>Spermatophyta</taxon>
        <taxon>Magnoliopsida</taxon>
        <taxon>eudicotyledons</taxon>
        <taxon>Gunneridae</taxon>
        <taxon>Pentapetalae</taxon>
        <taxon>rosids</taxon>
        <taxon>fabids</taxon>
        <taxon>Rosales</taxon>
        <taxon>Cannabaceae</taxon>
        <taxon>Cannabis</taxon>
    </lineage>
</organism>
<proteinExistence type="predicted"/>
<keyword evidence="2 6" id="KW-0812">Transmembrane</keyword>
<evidence type="ECO:0000256" key="6">
    <source>
        <dbReference type="SAM" id="Phobius"/>
    </source>
</evidence>
<dbReference type="EMBL" id="JAATIQ010000006">
    <property type="protein sequence ID" value="KAF4402802.1"/>
    <property type="molecule type" value="Genomic_DNA"/>
</dbReference>
<sequence>MADKAHLNGAYYGPSIPPPSRPKRSFNRPGRGVSDFCCCGCIFSLIFKLIFSIIITVGIAALIIWLIFRPNQIKFHVTDAKLTQFNLTDSTTNNLRYNLALNITIRNPNKRIGVYYDRIEARAFYEGQRFSSIQLEKFYQGHKNTSVLSPVFNSQNLIVLNAEELAEFNQEKSSGTYSIDVKLYLRVRFKFGVIKTWRFKPRIECDLKVPLSAADGKSTVGLGAFQRTKCDLDL</sequence>
<dbReference type="AlphaFoldDB" id="A0A7J6I5D4"/>
<feature type="domain" description="Late embryogenesis abundant protein LEA-2 subgroup" evidence="7">
    <location>
        <begin position="103"/>
        <end position="204"/>
    </location>
</feature>
<dbReference type="PANTHER" id="PTHR31415:SF4">
    <property type="entry name" value="NDR1_HIN1-LIKE PROTEIN 3"/>
    <property type="match status" value="1"/>
</dbReference>
<dbReference type="Proteomes" id="UP000583929">
    <property type="component" value="Unassembled WGS sequence"/>
</dbReference>
<feature type="transmembrane region" description="Helical" evidence="6">
    <location>
        <begin position="45"/>
        <end position="68"/>
    </location>
</feature>
<evidence type="ECO:0000256" key="4">
    <source>
        <dbReference type="ARBA" id="ARBA00023136"/>
    </source>
</evidence>
<dbReference type="OMA" id="QRTKCDI"/>
<keyword evidence="4 6" id="KW-0472">Membrane</keyword>
<dbReference type="GO" id="GO:0009506">
    <property type="term" value="C:plasmodesma"/>
    <property type="evidence" value="ECO:0007669"/>
    <property type="project" value="TreeGrafter"/>
</dbReference>
<reference evidence="8 9" key="1">
    <citation type="journal article" date="2020" name="bioRxiv">
        <title>Sequence and annotation of 42 cannabis genomes reveals extensive copy number variation in cannabinoid synthesis and pathogen resistance genes.</title>
        <authorList>
            <person name="Mckernan K.J."/>
            <person name="Helbert Y."/>
            <person name="Kane L.T."/>
            <person name="Ebling H."/>
            <person name="Zhang L."/>
            <person name="Liu B."/>
            <person name="Eaton Z."/>
            <person name="Mclaughlin S."/>
            <person name="Kingan S."/>
            <person name="Baybayan P."/>
            <person name="Concepcion G."/>
            <person name="Jordan M."/>
            <person name="Riva A."/>
            <person name="Barbazuk W."/>
            <person name="Harkins T."/>
        </authorList>
    </citation>
    <scope>NUCLEOTIDE SEQUENCE [LARGE SCALE GENOMIC DNA]</scope>
    <source>
        <strain evidence="9">cv. Jamaican Lion 4</strain>
        <tissue evidence="8">Leaf</tissue>
    </source>
</reference>
<protein>
    <recommendedName>
        <fullName evidence="7">Late embryogenesis abundant protein LEA-2 subgroup domain-containing protein</fullName>
    </recommendedName>
</protein>
<evidence type="ECO:0000256" key="1">
    <source>
        <dbReference type="ARBA" id="ARBA00004167"/>
    </source>
</evidence>
<comment type="subcellular location">
    <subcellularLocation>
        <location evidence="1">Membrane</location>
        <topology evidence="1">Single-pass membrane protein</topology>
    </subcellularLocation>
</comment>